<dbReference type="InterPro" id="IPR007472">
    <property type="entry name" value="N-end_Aminoacyl_Trfase_C"/>
</dbReference>
<evidence type="ECO:0000256" key="4">
    <source>
        <dbReference type="ARBA" id="ARBA00023315"/>
    </source>
</evidence>
<proteinExistence type="inferred from homology"/>
<dbReference type="AlphaFoldDB" id="A0AAD1X4V5"/>
<feature type="domain" description="N-end aminoacyl transferase N-terminal" evidence="7">
    <location>
        <begin position="28"/>
        <end position="111"/>
    </location>
</feature>
<evidence type="ECO:0000256" key="2">
    <source>
        <dbReference type="ARBA" id="ARBA00022679"/>
    </source>
</evidence>
<dbReference type="EC" id="2.3.2.8" evidence="5"/>
<sequence length="603" mass="70968">MEVKPTEDLWTKTHIDVNYCHANTRKSSSCGYCKNNKDKIARLTELDQKYSYQWGFSSPKMTVQDYQDLMNKGWRRCGEYYYKPDNQKSCCQLYTIRLEAEKYQPNKKQRKIMNRFNRYLLGTYEPGKSASNEETKMEVDGHKPEDSVLTELNKQLQAVIQENTEALESNGIDTSKMDIHKAVFTRFKQQNKKHKKQKMQKNKDIDRQAPTYSSSFMISLCRGANAQEATSSICESLKQKLDCEDLKITSVECSKFGHLNVFCQNPDNHLEASSTTHKMNPKATKHEEAKHEEGKEEAEEEAKDDPNLEYTKYFDEYFPISKEDVEKHGFKHKYSVKIFRAMVTDESFDVYKRYEESIHEKAEKQKSSYGRFLCWSPLYDPKDEVESKRKPRTDQKDQDNDRVFKDEGVWPTFHGSYHMYHYLDDEVFAIGVIDITPNVISSVYFMHNAKFNFLSPGVIGAVREIEYINRIRKDFDEQMKFYLMGFYIQDCQKSIYKGEYYPSQLLCPETFRWYDLEPLRKKIDEHGYCRFAEEGVEKIEDHKITQSEAEDFSKSFFFYFKDYKMILPISMVNPAVAGAISEAIEEIFKNVGKELMPKLMFFA</sequence>
<evidence type="ECO:0000259" key="8">
    <source>
        <dbReference type="Pfam" id="PF04377"/>
    </source>
</evidence>
<dbReference type="PANTHER" id="PTHR21367">
    <property type="entry name" value="ARGININE-TRNA-PROTEIN TRANSFERASE 1"/>
    <property type="match status" value="1"/>
</dbReference>
<keyword evidence="2 5" id="KW-0808">Transferase</keyword>
<gene>
    <name evidence="9" type="ORF">ECRASSUSDP1_LOCUS2131</name>
</gene>
<dbReference type="EMBL" id="CAMPGE010002021">
    <property type="protein sequence ID" value="CAI2360824.1"/>
    <property type="molecule type" value="Genomic_DNA"/>
</dbReference>
<reference evidence="9" key="1">
    <citation type="submission" date="2023-07" db="EMBL/GenBank/DDBJ databases">
        <authorList>
            <consortium name="AG Swart"/>
            <person name="Singh M."/>
            <person name="Singh A."/>
            <person name="Seah K."/>
            <person name="Emmerich C."/>
        </authorList>
    </citation>
    <scope>NUCLEOTIDE SEQUENCE</scope>
    <source>
        <strain evidence="9">DP1</strain>
    </source>
</reference>
<comment type="similarity">
    <text evidence="1 5">Belongs to the R-transferase family.</text>
</comment>
<keyword evidence="4 5" id="KW-0012">Acyltransferase</keyword>
<feature type="region of interest" description="Disordered" evidence="6">
    <location>
        <begin position="272"/>
        <end position="305"/>
    </location>
</feature>
<organism evidence="9 10">
    <name type="scientific">Euplotes crassus</name>
    <dbReference type="NCBI Taxonomy" id="5936"/>
    <lineage>
        <taxon>Eukaryota</taxon>
        <taxon>Sar</taxon>
        <taxon>Alveolata</taxon>
        <taxon>Ciliophora</taxon>
        <taxon>Intramacronucleata</taxon>
        <taxon>Spirotrichea</taxon>
        <taxon>Hypotrichia</taxon>
        <taxon>Euplotida</taxon>
        <taxon>Euplotidae</taxon>
        <taxon>Moneuplotes</taxon>
    </lineage>
</organism>
<feature type="compositionally biased region" description="Basic and acidic residues" evidence="6">
    <location>
        <begin position="284"/>
        <end position="294"/>
    </location>
</feature>
<dbReference type="PANTHER" id="PTHR21367:SF1">
    <property type="entry name" value="ARGINYL-TRNA--PROTEIN TRANSFERASE 1"/>
    <property type="match status" value="1"/>
</dbReference>
<dbReference type="PIRSF" id="PIRSF037207">
    <property type="entry name" value="ATE1_euk"/>
    <property type="match status" value="1"/>
</dbReference>
<dbReference type="Pfam" id="PF04376">
    <property type="entry name" value="ATE_N"/>
    <property type="match status" value="1"/>
</dbReference>
<dbReference type="InterPro" id="IPR017137">
    <property type="entry name" value="Arg-tRNA-P_Trfase_1_euk"/>
</dbReference>
<dbReference type="Pfam" id="PF04377">
    <property type="entry name" value="ATE_C"/>
    <property type="match status" value="1"/>
</dbReference>
<accession>A0AAD1X4V5</accession>
<comment type="function">
    <text evidence="5">Involved in the post-translational conjugation of arginine to the N-terminal aspartate or glutamate of a protein. This arginylation is required for degradation of the protein via the ubiquitin pathway.</text>
</comment>
<feature type="domain" description="N-end rule aminoacyl transferase C-terminal" evidence="8">
    <location>
        <begin position="346"/>
        <end position="507"/>
    </location>
</feature>
<dbReference type="InterPro" id="IPR030700">
    <property type="entry name" value="N-end_Aminoacyl_Trfase"/>
</dbReference>
<keyword evidence="10" id="KW-1185">Reference proteome</keyword>
<evidence type="ECO:0000256" key="5">
    <source>
        <dbReference type="PIRNR" id="PIRNR037207"/>
    </source>
</evidence>
<evidence type="ECO:0000256" key="3">
    <source>
        <dbReference type="ARBA" id="ARBA00022786"/>
    </source>
</evidence>
<evidence type="ECO:0000313" key="10">
    <source>
        <dbReference type="Proteomes" id="UP001295684"/>
    </source>
</evidence>
<dbReference type="InterPro" id="IPR007471">
    <property type="entry name" value="N-end_Aminoacyl_Trfase_N"/>
</dbReference>
<name>A0AAD1X4V5_EUPCR</name>
<keyword evidence="3 5" id="KW-0833">Ubl conjugation pathway</keyword>
<comment type="caution">
    <text evidence="9">The sequence shown here is derived from an EMBL/GenBank/DDBJ whole genome shotgun (WGS) entry which is preliminary data.</text>
</comment>
<dbReference type="GO" id="GO:0004057">
    <property type="term" value="F:arginyl-tRNA--protein transferase activity"/>
    <property type="evidence" value="ECO:0007669"/>
    <property type="project" value="UniProtKB-EC"/>
</dbReference>
<dbReference type="GO" id="GO:0005737">
    <property type="term" value="C:cytoplasm"/>
    <property type="evidence" value="ECO:0007669"/>
    <property type="project" value="TreeGrafter"/>
</dbReference>
<evidence type="ECO:0000259" key="7">
    <source>
        <dbReference type="Pfam" id="PF04376"/>
    </source>
</evidence>
<evidence type="ECO:0000256" key="1">
    <source>
        <dbReference type="ARBA" id="ARBA00009991"/>
    </source>
</evidence>
<dbReference type="Proteomes" id="UP001295684">
    <property type="component" value="Unassembled WGS sequence"/>
</dbReference>
<comment type="catalytic activity">
    <reaction evidence="5">
        <text>an N-terminal L-alpha-aminoacyl-[protein] + L-arginyl-tRNA(Arg) = an N-terminal L-arginyl-L-aminoacyl-[protein] + tRNA(Arg) + H(+)</text>
        <dbReference type="Rhea" id="RHEA:10208"/>
        <dbReference type="Rhea" id="RHEA-COMP:9658"/>
        <dbReference type="Rhea" id="RHEA-COMP:9673"/>
        <dbReference type="Rhea" id="RHEA-COMP:10636"/>
        <dbReference type="Rhea" id="RHEA-COMP:10638"/>
        <dbReference type="ChEBI" id="CHEBI:15378"/>
        <dbReference type="ChEBI" id="CHEBI:78442"/>
        <dbReference type="ChEBI" id="CHEBI:78513"/>
        <dbReference type="ChEBI" id="CHEBI:78597"/>
        <dbReference type="ChEBI" id="CHEBI:83562"/>
        <dbReference type="EC" id="2.3.2.8"/>
    </reaction>
</comment>
<evidence type="ECO:0000256" key="6">
    <source>
        <dbReference type="SAM" id="MobiDB-lite"/>
    </source>
</evidence>
<protein>
    <recommendedName>
        <fullName evidence="5">Arginyl-tRNA--protein transferase 1</fullName>
        <shortName evidence="5">Arginyltransferase 1</shortName>
        <shortName evidence="5">R-transferase 1</shortName>
        <ecNumber evidence="5">2.3.2.8</ecNumber>
    </recommendedName>
    <alternativeName>
        <fullName evidence="5">Arginine-tRNA--protein transferase 1</fullName>
    </alternativeName>
</protein>
<evidence type="ECO:0000313" key="9">
    <source>
        <dbReference type="EMBL" id="CAI2360824.1"/>
    </source>
</evidence>